<dbReference type="Pfam" id="PF00015">
    <property type="entry name" value="MCPsignal"/>
    <property type="match status" value="1"/>
</dbReference>
<feature type="transmembrane region" description="Helical" evidence="5">
    <location>
        <begin position="20"/>
        <end position="41"/>
    </location>
</feature>
<dbReference type="InterPro" id="IPR004089">
    <property type="entry name" value="MCPsignal_dom"/>
</dbReference>
<keyword evidence="9" id="KW-1185">Reference proteome</keyword>
<gene>
    <name evidence="8" type="ORF">CLV44_10333</name>
</gene>
<dbReference type="SUPFAM" id="SSF58104">
    <property type="entry name" value="Methyl-accepting chemotaxis protein (MCP) signaling domain"/>
    <property type="match status" value="1"/>
</dbReference>
<comment type="similarity">
    <text evidence="3">Belongs to the methyl-accepting chemotaxis (MCP) protein family.</text>
</comment>
<feature type="domain" description="Methyl-accepting transducer" evidence="6">
    <location>
        <begin position="151"/>
        <end position="387"/>
    </location>
</feature>
<name>A0A2P8F220_9GAMM</name>
<evidence type="ECO:0000313" key="9">
    <source>
        <dbReference type="Proteomes" id="UP000242133"/>
    </source>
</evidence>
<evidence type="ECO:0000259" key="6">
    <source>
        <dbReference type="PROSITE" id="PS50111"/>
    </source>
</evidence>
<dbReference type="Pfam" id="PF00672">
    <property type="entry name" value="HAMP"/>
    <property type="match status" value="1"/>
</dbReference>
<evidence type="ECO:0000256" key="5">
    <source>
        <dbReference type="SAM" id="Phobius"/>
    </source>
</evidence>
<dbReference type="RefSeq" id="WP_106590582.1">
    <property type="nucleotide sequence ID" value="NZ_PYGI01000003.1"/>
</dbReference>
<evidence type="ECO:0000259" key="7">
    <source>
        <dbReference type="PROSITE" id="PS50885"/>
    </source>
</evidence>
<comment type="caution">
    <text evidence="8">The sequence shown here is derived from an EMBL/GenBank/DDBJ whole genome shotgun (WGS) entry which is preliminary data.</text>
</comment>
<comment type="subcellular location">
    <subcellularLocation>
        <location evidence="1">Membrane</location>
    </subcellularLocation>
</comment>
<keyword evidence="5" id="KW-1133">Transmembrane helix</keyword>
<evidence type="ECO:0000256" key="2">
    <source>
        <dbReference type="ARBA" id="ARBA00023224"/>
    </source>
</evidence>
<protein>
    <submittedName>
        <fullName evidence="8">Methyl-accepting chemotaxis protein</fullName>
    </submittedName>
</protein>
<sequence length="600" mass="66379">MNLYQRIEKTFFHTLTRKIIGNVLFLICPSLVLIGLNYWLFSAMRELNQLLVTASEAERRVTELAATTGWLSVVMLVITLAAAVFALFFMRHLFLRPIDSMTQVLSAVQGKDGDISATLPMQSHDEIAQMAQSYNHFSGSLKQMIADTRQRSVRVSLSASQLQQVVMAAKTSAEEQVSKAQAVFQASQESTTAIEGIASNTQRIAERNSHHLTEVRDSSAELKRVGDQVAAIESQVQAFQQVVEQLAGNSASIIKILSLVQGFSEQTNLLALNASIEAARAGEAGRGFAVVADEVRTLSQKVSTATVEIDAKVNEMVALVDSTRSGAGVIMQNVTDTDRFIGQTHQRFGAMVIDFEALSGQLGEISAAIEELSYTNQHSHAQVSDITLLADSIREEMEVSTRHSQALDGATEEMQALLSQFTIGYGGFEQIIKTTQEWAGKVEVELEALTSAGVDLFDTQYVRTNPGQLPEKYDTRYVSRFEQRLQPLYDRCVQENEAFMIASAFDLNSYCPAHNRKISQPLTGDFETDNALSRHRRIYNGSRAELRRANHDAPFLLQTFIRDTGEILNSLSVPLFVGGRRWGSFCVAFTPDHLMNATRT</sequence>
<dbReference type="PANTHER" id="PTHR32089">
    <property type="entry name" value="METHYL-ACCEPTING CHEMOTAXIS PROTEIN MCPB"/>
    <property type="match status" value="1"/>
</dbReference>
<dbReference type="GO" id="GO:0007165">
    <property type="term" value="P:signal transduction"/>
    <property type="evidence" value="ECO:0007669"/>
    <property type="project" value="UniProtKB-KW"/>
</dbReference>
<dbReference type="CDD" id="cd06225">
    <property type="entry name" value="HAMP"/>
    <property type="match status" value="1"/>
</dbReference>
<dbReference type="SMART" id="SM00283">
    <property type="entry name" value="MA"/>
    <property type="match status" value="1"/>
</dbReference>
<keyword evidence="5" id="KW-0812">Transmembrane</keyword>
<dbReference type="GO" id="GO:0016020">
    <property type="term" value="C:membrane"/>
    <property type="evidence" value="ECO:0007669"/>
    <property type="project" value="UniProtKB-SubCell"/>
</dbReference>
<evidence type="ECO:0000313" key="8">
    <source>
        <dbReference type="EMBL" id="PSL15752.1"/>
    </source>
</evidence>
<dbReference type="PROSITE" id="PS50885">
    <property type="entry name" value="HAMP"/>
    <property type="match status" value="1"/>
</dbReference>
<dbReference type="GO" id="GO:0006935">
    <property type="term" value="P:chemotaxis"/>
    <property type="evidence" value="ECO:0007669"/>
    <property type="project" value="UniProtKB-ARBA"/>
</dbReference>
<feature type="transmembrane region" description="Helical" evidence="5">
    <location>
        <begin position="69"/>
        <end position="90"/>
    </location>
</feature>
<dbReference type="OrthoDB" id="2489132at2"/>
<keyword evidence="5" id="KW-0472">Membrane</keyword>
<dbReference type="EMBL" id="PYGI01000003">
    <property type="protein sequence ID" value="PSL15752.1"/>
    <property type="molecule type" value="Genomic_DNA"/>
</dbReference>
<evidence type="ECO:0000256" key="4">
    <source>
        <dbReference type="PROSITE-ProRule" id="PRU00284"/>
    </source>
</evidence>
<dbReference type="PROSITE" id="PS50111">
    <property type="entry name" value="CHEMOTAXIS_TRANSDUC_2"/>
    <property type="match status" value="1"/>
</dbReference>
<dbReference type="PANTHER" id="PTHR32089:SF112">
    <property type="entry name" value="LYSOZYME-LIKE PROTEIN-RELATED"/>
    <property type="match status" value="1"/>
</dbReference>
<evidence type="ECO:0000256" key="3">
    <source>
        <dbReference type="ARBA" id="ARBA00029447"/>
    </source>
</evidence>
<accession>A0A2P8F220</accession>
<dbReference type="Proteomes" id="UP000242133">
    <property type="component" value="Unassembled WGS sequence"/>
</dbReference>
<keyword evidence="2 4" id="KW-0807">Transducer</keyword>
<dbReference type="InterPro" id="IPR003660">
    <property type="entry name" value="HAMP_dom"/>
</dbReference>
<organism evidence="8 9">
    <name type="scientific">Marinobacterium halophilum</name>
    <dbReference type="NCBI Taxonomy" id="267374"/>
    <lineage>
        <taxon>Bacteria</taxon>
        <taxon>Pseudomonadati</taxon>
        <taxon>Pseudomonadota</taxon>
        <taxon>Gammaproteobacteria</taxon>
        <taxon>Oceanospirillales</taxon>
        <taxon>Oceanospirillaceae</taxon>
        <taxon>Marinobacterium</taxon>
    </lineage>
</organism>
<dbReference type="AlphaFoldDB" id="A0A2P8F220"/>
<dbReference type="Gene3D" id="1.10.287.950">
    <property type="entry name" value="Methyl-accepting chemotaxis protein"/>
    <property type="match status" value="1"/>
</dbReference>
<reference evidence="8 9" key="1">
    <citation type="submission" date="2018-03" db="EMBL/GenBank/DDBJ databases">
        <title>Genomic Encyclopedia of Archaeal and Bacterial Type Strains, Phase II (KMG-II): from individual species to whole genera.</title>
        <authorList>
            <person name="Goeker M."/>
        </authorList>
    </citation>
    <scope>NUCLEOTIDE SEQUENCE [LARGE SCALE GENOMIC DNA]</scope>
    <source>
        <strain evidence="8 9">DSM 17586</strain>
    </source>
</reference>
<evidence type="ECO:0000256" key="1">
    <source>
        <dbReference type="ARBA" id="ARBA00004370"/>
    </source>
</evidence>
<feature type="domain" description="HAMP" evidence="7">
    <location>
        <begin position="92"/>
        <end position="146"/>
    </location>
</feature>
<proteinExistence type="inferred from homology"/>
<dbReference type="SMART" id="SM00304">
    <property type="entry name" value="HAMP"/>
    <property type="match status" value="1"/>
</dbReference>